<keyword evidence="4 8" id="KW-0067">ATP-binding</keyword>
<dbReference type="GO" id="GO:0004827">
    <property type="term" value="F:proline-tRNA ligase activity"/>
    <property type="evidence" value="ECO:0007669"/>
    <property type="project" value="UniProtKB-UniRule"/>
</dbReference>
<evidence type="ECO:0000256" key="7">
    <source>
        <dbReference type="ARBA" id="ARBA00047671"/>
    </source>
</evidence>
<dbReference type="InterPro" id="IPR016061">
    <property type="entry name" value="Pro-tRNA_ligase_II_C"/>
</dbReference>
<evidence type="ECO:0000256" key="1">
    <source>
        <dbReference type="ARBA" id="ARBA00022490"/>
    </source>
</evidence>
<dbReference type="AlphaFoldDB" id="A0AAN2C998"/>
<comment type="subcellular location">
    <subcellularLocation>
        <location evidence="8">Cytoplasm</location>
    </subcellularLocation>
</comment>
<sequence>MERTLDRIPPKSADLSEWYQAVCYRAELVSQAPVRGCLVLRPYGYGLWERLQAELDRRFKETGHENAYFPLLIPESLLTKEAEHVEGFAPEVAWVTEGGSEKLAERLAIRPTSEVIIGVMYAEWIQSYRDLPVLINQWANVMRWEKRTRPFLRTAEFLWQEGHTAHESEQEAAEEVARMLEVYREVAEDVCGVPVYKGEKSASERFAGANHTFSIEALMPDGRALQSATSHELGQNFARAYDITYAAEDQTEQYCWTTSWGMSWRMLGALIMTHGDDRGLRIPPRMAPTEVVIVPIPRGDASALYTKARELYGACKDAGLRVKLDDRPGQSPGYKFNEWDMRGVPVRLEIGNRDLDAGVATLVRRDKAVKEDGQKQQVPLDEVVAFIPTVLEQIQHNLFAQAKTFLTGRTVATLDRDEFYRMCTERAGMIDIPWCGLASCEAAVKDTTGATTRNIQPGPPRAQICVACGEPARYQTYFAQSY</sequence>
<dbReference type="EMBL" id="AP025523">
    <property type="protein sequence ID" value="BDE06315.1"/>
    <property type="molecule type" value="Genomic_DNA"/>
</dbReference>
<dbReference type="GO" id="GO:0006433">
    <property type="term" value="P:prolyl-tRNA aminoacylation"/>
    <property type="evidence" value="ECO:0007669"/>
    <property type="project" value="UniProtKB-UniRule"/>
</dbReference>
<dbReference type="InterPro" id="IPR017449">
    <property type="entry name" value="Pro-tRNA_synth_II"/>
</dbReference>
<dbReference type="Pfam" id="PF00587">
    <property type="entry name" value="tRNA-synt_2b"/>
    <property type="match status" value="1"/>
</dbReference>
<dbReference type="Pfam" id="PF09180">
    <property type="entry name" value="ProRS-C_1"/>
    <property type="match status" value="1"/>
</dbReference>
<keyword evidence="11" id="KW-1185">Reference proteome</keyword>
<dbReference type="Proteomes" id="UP001317532">
    <property type="component" value="Chromosome"/>
</dbReference>
<comment type="function">
    <text evidence="8">Catalyzes the attachment of proline to tRNA(Pro) in a two-step reaction: proline is first activated by ATP to form Pro-AMP and then transferred to the acceptor end of tRNA(Pro).</text>
</comment>
<feature type="domain" description="Aminoacyl-transfer RNA synthetases class-II family profile" evidence="9">
    <location>
        <begin position="40"/>
        <end position="283"/>
    </location>
</feature>
<dbReference type="InterPro" id="IPR036621">
    <property type="entry name" value="Anticodon-bd_dom_sf"/>
</dbReference>
<dbReference type="InterPro" id="IPR002316">
    <property type="entry name" value="Pro-tRNA-ligase_IIa"/>
</dbReference>
<comment type="domain">
    <text evidence="8">Consists of three domains: the N-terminal catalytic domain, the anticodon-binding domain and the C-terminal extension.</text>
</comment>
<evidence type="ECO:0000256" key="3">
    <source>
        <dbReference type="ARBA" id="ARBA00022741"/>
    </source>
</evidence>
<dbReference type="GO" id="GO:0005737">
    <property type="term" value="C:cytoplasm"/>
    <property type="evidence" value="ECO:0007669"/>
    <property type="project" value="UniProtKB-SubCell"/>
</dbReference>
<dbReference type="NCBIfam" id="TIGR00408">
    <property type="entry name" value="proS_fam_I"/>
    <property type="match status" value="1"/>
</dbReference>
<comment type="subunit">
    <text evidence="8">Homodimer.</text>
</comment>
<dbReference type="SUPFAM" id="SSF52954">
    <property type="entry name" value="Class II aaRS ABD-related"/>
    <property type="match status" value="1"/>
</dbReference>
<evidence type="ECO:0000256" key="2">
    <source>
        <dbReference type="ARBA" id="ARBA00022598"/>
    </source>
</evidence>
<dbReference type="Gene3D" id="3.40.50.800">
    <property type="entry name" value="Anticodon-binding domain"/>
    <property type="match status" value="1"/>
</dbReference>
<name>A0AAN2C998_UNVUL</name>
<dbReference type="FunFam" id="3.30.930.10:FF:000037">
    <property type="entry name" value="Proline--tRNA ligase"/>
    <property type="match status" value="1"/>
</dbReference>
<accession>A0AAN2C998</accession>
<dbReference type="PANTHER" id="PTHR43382:SF2">
    <property type="entry name" value="BIFUNCTIONAL GLUTAMATE_PROLINE--TRNA LIGASE"/>
    <property type="match status" value="1"/>
</dbReference>
<dbReference type="CDD" id="cd00862">
    <property type="entry name" value="ProRS_anticodon_zinc"/>
    <property type="match status" value="1"/>
</dbReference>
<evidence type="ECO:0000313" key="11">
    <source>
        <dbReference type="Proteomes" id="UP001317532"/>
    </source>
</evidence>
<evidence type="ECO:0000256" key="8">
    <source>
        <dbReference type="HAMAP-Rule" id="MF_01571"/>
    </source>
</evidence>
<keyword evidence="3 8" id="KW-0547">Nucleotide-binding</keyword>
<keyword evidence="2 8" id="KW-0436">Ligase</keyword>
<dbReference type="RefSeq" id="WP_317997516.1">
    <property type="nucleotide sequence ID" value="NZ_AP025523.1"/>
</dbReference>
<keyword evidence="6 8" id="KW-0030">Aminoacyl-tRNA synthetase</keyword>
<evidence type="ECO:0000259" key="9">
    <source>
        <dbReference type="PROSITE" id="PS50862"/>
    </source>
</evidence>
<protein>
    <recommendedName>
        <fullName evidence="8">Proline--tRNA ligase</fullName>
        <ecNumber evidence="8">6.1.1.15</ecNumber>
    </recommendedName>
    <alternativeName>
        <fullName evidence="8">Prolyl-tRNA synthetase</fullName>
        <shortName evidence="8">ProRS</shortName>
    </alternativeName>
</protein>
<dbReference type="Gene3D" id="3.30.930.10">
    <property type="entry name" value="Bira Bifunctional Protein, Domain 2"/>
    <property type="match status" value="1"/>
</dbReference>
<organism evidence="10 11">
    <name type="scientific">Vulcanimicrobium alpinum</name>
    <dbReference type="NCBI Taxonomy" id="3016050"/>
    <lineage>
        <taxon>Bacteria</taxon>
        <taxon>Bacillati</taxon>
        <taxon>Vulcanimicrobiota</taxon>
        <taxon>Vulcanimicrobiia</taxon>
        <taxon>Vulcanimicrobiales</taxon>
        <taxon>Vulcanimicrobiaceae</taxon>
        <taxon>Vulcanimicrobium</taxon>
    </lineage>
</organism>
<dbReference type="Gene3D" id="3.30.110.30">
    <property type="entry name" value="C-terminal domain of ProRS"/>
    <property type="match status" value="1"/>
</dbReference>
<evidence type="ECO:0000256" key="6">
    <source>
        <dbReference type="ARBA" id="ARBA00023146"/>
    </source>
</evidence>
<dbReference type="InterPro" id="IPR006195">
    <property type="entry name" value="aa-tRNA-synth_II"/>
</dbReference>
<keyword evidence="5 8" id="KW-0648">Protein biosynthesis</keyword>
<dbReference type="InterPro" id="IPR045864">
    <property type="entry name" value="aa-tRNA-synth_II/BPL/LPL"/>
</dbReference>
<dbReference type="PANTHER" id="PTHR43382">
    <property type="entry name" value="PROLYL-TRNA SYNTHETASE"/>
    <property type="match status" value="1"/>
</dbReference>
<dbReference type="GO" id="GO:0005524">
    <property type="term" value="F:ATP binding"/>
    <property type="evidence" value="ECO:0007669"/>
    <property type="project" value="UniProtKB-UniRule"/>
</dbReference>
<dbReference type="KEGG" id="vab:WPS_15910"/>
<dbReference type="HAMAP" id="MF_01571">
    <property type="entry name" value="Pro_tRNA_synth_type3"/>
    <property type="match status" value="1"/>
</dbReference>
<comment type="similarity">
    <text evidence="8">Belongs to the class-II aminoacyl-tRNA synthetase family. ProS type 3 subfamily.</text>
</comment>
<reference evidence="10 11" key="1">
    <citation type="journal article" date="2022" name="ISME Commun">
        <title>Vulcanimicrobium alpinus gen. nov. sp. nov., the first cultivated representative of the candidate phylum 'Eremiobacterota', is a metabolically versatile aerobic anoxygenic phototroph.</title>
        <authorList>
            <person name="Yabe S."/>
            <person name="Muto K."/>
            <person name="Abe K."/>
            <person name="Yokota A."/>
            <person name="Staudigel H."/>
            <person name="Tebo B.M."/>
        </authorList>
    </citation>
    <scope>NUCLEOTIDE SEQUENCE [LARGE SCALE GENOMIC DNA]</scope>
    <source>
        <strain evidence="10 11">WC8-2</strain>
    </source>
</reference>
<dbReference type="InterPro" id="IPR004499">
    <property type="entry name" value="Pro-tRNA-ligase_IIa_arc-type"/>
</dbReference>
<evidence type="ECO:0000313" key="10">
    <source>
        <dbReference type="EMBL" id="BDE06315.1"/>
    </source>
</evidence>
<dbReference type="EC" id="6.1.1.15" evidence="8"/>
<dbReference type="InterPro" id="IPR033721">
    <property type="entry name" value="ProRS_core_arch_euk"/>
</dbReference>
<dbReference type="InterPro" id="IPR004154">
    <property type="entry name" value="Anticodon-bd"/>
</dbReference>
<dbReference type="PRINTS" id="PR01046">
    <property type="entry name" value="TRNASYNTHPRO"/>
</dbReference>
<dbReference type="SUPFAM" id="SSF55681">
    <property type="entry name" value="Class II aaRS and biotin synthetases"/>
    <property type="match status" value="1"/>
</dbReference>
<dbReference type="PROSITE" id="PS50862">
    <property type="entry name" value="AA_TRNA_LIGASE_II"/>
    <property type="match status" value="1"/>
</dbReference>
<evidence type="ECO:0000256" key="5">
    <source>
        <dbReference type="ARBA" id="ARBA00022917"/>
    </source>
</evidence>
<dbReference type="CDD" id="cd00778">
    <property type="entry name" value="ProRS_core_arch_euk"/>
    <property type="match status" value="1"/>
</dbReference>
<comment type="catalytic activity">
    <reaction evidence="7 8">
        <text>tRNA(Pro) + L-proline + ATP = L-prolyl-tRNA(Pro) + AMP + diphosphate</text>
        <dbReference type="Rhea" id="RHEA:14305"/>
        <dbReference type="Rhea" id="RHEA-COMP:9700"/>
        <dbReference type="Rhea" id="RHEA-COMP:9702"/>
        <dbReference type="ChEBI" id="CHEBI:30616"/>
        <dbReference type="ChEBI" id="CHEBI:33019"/>
        <dbReference type="ChEBI" id="CHEBI:60039"/>
        <dbReference type="ChEBI" id="CHEBI:78442"/>
        <dbReference type="ChEBI" id="CHEBI:78532"/>
        <dbReference type="ChEBI" id="CHEBI:456215"/>
        <dbReference type="EC" id="6.1.1.15"/>
    </reaction>
</comment>
<proteinExistence type="inferred from homology"/>
<evidence type="ECO:0000256" key="4">
    <source>
        <dbReference type="ARBA" id="ARBA00022840"/>
    </source>
</evidence>
<gene>
    <name evidence="8 10" type="primary">proS</name>
    <name evidence="10" type="ORF">WPS_15910</name>
</gene>
<dbReference type="InterPro" id="IPR002314">
    <property type="entry name" value="aa-tRNA-synt_IIb"/>
</dbReference>
<dbReference type="SMART" id="SM00946">
    <property type="entry name" value="ProRS-C_1"/>
    <property type="match status" value="1"/>
</dbReference>
<keyword evidence="1 8" id="KW-0963">Cytoplasm</keyword>
<dbReference type="Pfam" id="PF03129">
    <property type="entry name" value="HGTP_anticodon"/>
    <property type="match status" value="1"/>
</dbReference>
<dbReference type="SUPFAM" id="SSF64586">
    <property type="entry name" value="C-terminal domain of ProRS"/>
    <property type="match status" value="1"/>
</dbReference>
<dbReference type="GO" id="GO:0017101">
    <property type="term" value="C:aminoacyl-tRNA synthetase multienzyme complex"/>
    <property type="evidence" value="ECO:0007669"/>
    <property type="project" value="TreeGrafter"/>
</dbReference>